<organism evidence="1 2">
    <name type="scientific">Prochlorococcus marinus (strain SARG / CCMP1375 / SS120)</name>
    <dbReference type="NCBI Taxonomy" id="167539"/>
    <lineage>
        <taxon>Bacteria</taxon>
        <taxon>Bacillati</taxon>
        <taxon>Cyanobacteriota</taxon>
        <taxon>Cyanophyceae</taxon>
        <taxon>Synechococcales</taxon>
        <taxon>Prochlorococcaceae</taxon>
        <taxon>Prochlorococcus</taxon>
    </lineage>
</organism>
<dbReference type="STRING" id="167539.Pro_0715"/>
<dbReference type="RefSeq" id="WP_011124867.1">
    <property type="nucleotide sequence ID" value="NC_005042.1"/>
</dbReference>
<dbReference type="PATRIC" id="fig|167539.5.peg.755"/>
<dbReference type="Proteomes" id="UP000001420">
    <property type="component" value="Chromosome"/>
</dbReference>
<evidence type="ECO:0000313" key="2">
    <source>
        <dbReference type="Proteomes" id="UP000001420"/>
    </source>
</evidence>
<dbReference type="AlphaFoldDB" id="Q7VCM5"/>
<proteinExistence type="predicted"/>
<dbReference type="OrthoDB" id="540772at2"/>
<gene>
    <name evidence="1" type="ordered locus">Pro_0715</name>
</gene>
<protein>
    <submittedName>
        <fullName evidence="1">Uncharacterized protein</fullName>
    </submittedName>
</protein>
<dbReference type="KEGG" id="pma:Pro_0715"/>
<name>Q7VCM5_PROMA</name>
<evidence type="ECO:0000313" key="1">
    <source>
        <dbReference type="EMBL" id="AAP99759.1"/>
    </source>
</evidence>
<accession>Q7VCM5</accession>
<dbReference type="HOGENOM" id="CLU_187672_0_0_3"/>
<dbReference type="EnsemblBacteria" id="AAP99759">
    <property type="protein sequence ID" value="AAP99759"/>
    <property type="gene ID" value="Pro_0715"/>
</dbReference>
<dbReference type="eggNOG" id="ENOG5030R9H">
    <property type="taxonomic scope" value="Bacteria"/>
</dbReference>
<keyword evidence="2" id="KW-1185">Reference proteome</keyword>
<reference evidence="1 2" key="1">
    <citation type="journal article" date="2003" name="Proc. Natl. Acad. Sci. U.S.A.">
        <title>Genome sequence of the cyanobacterium Prochlorococcus marinus SS120, a nearly minimal oxyphototrophic genome.</title>
        <authorList>
            <person name="Dufresne A."/>
            <person name="Salanoubat M."/>
            <person name="Partensky F."/>
            <person name="Artiguenave F."/>
            <person name="Axmann I.M."/>
            <person name="Barbe V."/>
            <person name="Duprat S."/>
            <person name="Galperin M.Y."/>
            <person name="Koonin E.V."/>
            <person name="Le Gall F."/>
            <person name="Makarova K.S."/>
            <person name="Ostrowski M."/>
            <person name="Oztas S."/>
            <person name="Robert C."/>
            <person name="Rogozin I.B."/>
            <person name="Scanlan D.J."/>
            <person name="Tandeau de Marsac N."/>
            <person name="Weissenbach J."/>
            <person name="Wincker P."/>
            <person name="Wolf Y.I."/>
            <person name="Hess W.R."/>
        </authorList>
    </citation>
    <scope>NUCLEOTIDE SEQUENCE [LARGE SCALE GENOMIC DNA]</scope>
    <source>
        <strain evidence="2">SARG / CCMP1375 / SS120</strain>
    </source>
</reference>
<dbReference type="EMBL" id="AE017126">
    <property type="protein sequence ID" value="AAP99759.1"/>
    <property type="molecule type" value="Genomic_DNA"/>
</dbReference>
<sequence length="80" mass="8838">MIKRLLPILIGFVGGLWISWPGIIRNEGWVCAKKIVIQSNNGQSTPIRAALAVPPKYFLNKGSYKGILGKIRIIGDACFR</sequence>